<evidence type="ECO:0000259" key="1">
    <source>
        <dbReference type="Pfam" id="PF08241"/>
    </source>
</evidence>
<dbReference type="EMBL" id="RQXT01000028">
    <property type="protein sequence ID" value="RRH97192.1"/>
    <property type="molecule type" value="Genomic_DNA"/>
</dbReference>
<evidence type="ECO:0000313" key="3">
    <source>
        <dbReference type="Proteomes" id="UP000273786"/>
    </source>
</evidence>
<dbReference type="Gene3D" id="3.40.50.150">
    <property type="entry name" value="Vaccinia Virus protein VP39"/>
    <property type="match status" value="1"/>
</dbReference>
<dbReference type="InterPro" id="IPR029063">
    <property type="entry name" value="SAM-dependent_MTases_sf"/>
</dbReference>
<comment type="caution">
    <text evidence="2">The sequence shown here is derived from an EMBL/GenBank/DDBJ whole genome shotgun (WGS) entry which is preliminary data.</text>
</comment>
<dbReference type="CDD" id="cd02440">
    <property type="entry name" value="AdoMet_MTases"/>
    <property type="match status" value="1"/>
</dbReference>
<keyword evidence="3" id="KW-1185">Reference proteome</keyword>
<dbReference type="AlphaFoldDB" id="A0A3P3FGC8"/>
<dbReference type="RefSeq" id="WP_125002333.1">
    <property type="nucleotide sequence ID" value="NZ_RQXT01000028.1"/>
</dbReference>
<dbReference type="Proteomes" id="UP000273786">
    <property type="component" value="Unassembled WGS sequence"/>
</dbReference>
<keyword evidence="2" id="KW-0808">Transferase</keyword>
<dbReference type="InterPro" id="IPR013216">
    <property type="entry name" value="Methyltransf_11"/>
</dbReference>
<organism evidence="2 3">
    <name type="scientific">Mesorhizobium tamadayense</name>
    <dbReference type="NCBI Taxonomy" id="425306"/>
    <lineage>
        <taxon>Bacteria</taxon>
        <taxon>Pseudomonadati</taxon>
        <taxon>Pseudomonadota</taxon>
        <taxon>Alphaproteobacteria</taxon>
        <taxon>Hyphomicrobiales</taxon>
        <taxon>Phyllobacteriaceae</taxon>
        <taxon>Mesorhizobium</taxon>
    </lineage>
</organism>
<dbReference type="PANTHER" id="PTHR43591:SF24">
    <property type="entry name" value="2-METHOXY-6-POLYPRENYL-1,4-BENZOQUINOL METHYLASE, MITOCHONDRIAL"/>
    <property type="match status" value="1"/>
</dbReference>
<dbReference type="OrthoDB" id="5449367at2"/>
<dbReference type="GO" id="GO:0032259">
    <property type="term" value="P:methylation"/>
    <property type="evidence" value="ECO:0007669"/>
    <property type="project" value="UniProtKB-KW"/>
</dbReference>
<dbReference type="PANTHER" id="PTHR43591">
    <property type="entry name" value="METHYLTRANSFERASE"/>
    <property type="match status" value="1"/>
</dbReference>
<evidence type="ECO:0000313" key="2">
    <source>
        <dbReference type="EMBL" id="RRH97192.1"/>
    </source>
</evidence>
<proteinExistence type="predicted"/>
<keyword evidence="2" id="KW-0489">Methyltransferase</keyword>
<dbReference type="SUPFAM" id="SSF53335">
    <property type="entry name" value="S-adenosyl-L-methionine-dependent methyltransferases"/>
    <property type="match status" value="1"/>
</dbReference>
<name>A0A3P3FGC8_9HYPH</name>
<feature type="domain" description="Methyltransferase type 11" evidence="1">
    <location>
        <begin position="57"/>
        <end position="147"/>
    </location>
</feature>
<accession>A0A3P3FGC8</accession>
<dbReference type="Pfam" id="PF08241">
    <property type="entry name" value="Methyltransf_11"/>
    <property type="match status" value="1"/>
</dbReference>
<protein>
    <submittedName>
        <fullName evidence="2">Class I SAM-dependent methyltransferase</fullName>
    </submittedName>
</protein>
<gene>
    <name evidence="2" type="ORF">EH240_21425</name>
</gene>
<sequence>MSELFDSYRSSYGEAVEGSIRFSGLRHDFFLRAKAELLRRLIVEQDLRRGSPGVRALDVGCGVGSLHPYLADVFDRLDGCDVSEESLSRASRENPRVAYSTCTTSHLPYADGMFDLAFASCVIHHVPPASWLDFFREMRRVVRRGGLGCIIEHNPYNPLTRMAVLRCPFDKDAVLLSARKAVSLLGQAGFRDVRCEHFLLLPSARPLARKLERALAGLPLGAQYACVARA</sequence>
<dbReference type="GO" id="GO:0008757">
    <property type="term" value="F:S-adenosylmethionine-dependent methyltransferase activity"/>
    <property type="evidence" value="ECO:0007669"/>
    <property type="project" value="InterPro"/>
</dbReference>
<reference evidence="2 3" key="1">
    <citation type="submission" date="2018-11" db="EMBL/GenBank/DDBJ databases">
        <title>the genome of Mesorhizobium tamadayense DSM 28320.</title>
        <authorList>
            <person name="Gao J."/>
        </authorList>
    </citation>
    <scope>NUCLEOTIDE SEQUENCE [LARGE SCALE GENOMIC DNA]</scope>
    <source>
        <strain evidence="2 3">DSM 28320</strain>
    </source>
</reference>